<dbReference type="PATRIC" id="fig|123899.6.peg.2452"/>
<dbReference type="eggNOG" id="COG2936">
    <property type="taxonomic scope" value="Bacteria"/>
</dbReference>
<dbReference type="Gene3D" id="3.40.50.1820">
    <property type="entry name" value="alpha/beta hydrolase"/>
    <property type="match status" value="1"/>
</dbReference>
<gene>
    <name evidence="3" type="primary">cocE</name>
    <name evidence="3" type="ORF">SAMEA3906487_02465</name>
</gene>
<dbReference type="EC" id="3.1.1.84" evidence="3"/>
<dbReference type="InterPro" id="IPR050585">
    <property type="entry name" value="Xaa-Pro_dipeptidyl-ppase/CocE"/>
</dbReference>
<dbReference type="OrthoDB" id="9806163at2"/>
<dbReference type="InterPro" id="IPR008979">
    <property type="entry name" value="Galactose-bd-like_sf"/>
</dbReference>
<dbReference type="SUPFAM" id="SSF53474">
    <property type="entry name" value="alpha/beta-Hydrolases"/>
    <property type="match status" value="1"/>
</dbReference>
<dbReference type="InterPro" id="IPR000383">
    <property type="entry name" value="Xaa-Pro-like_dom"/>
</dbReference>
<dbReference type="KEGG" id="btrm:SAMEA390648702465"/>
<evidence type="ECO:0000256" key="1">
    <source>
        <dbReference type="ARBA" id="ARBA00022801"/>
    </source>
</evidence>
<dbReference type="GO" id="GO:0008239">
    <property type="term" value="F:dipeptidyl-peptidase activity"/>
    <property type="evidence" value="ECO:0007669"/>
    <property type="project" value="InterPro"/>
</dbReference>
<accession>A0A157NAT1</accession>
<dbReference type="NCBIfam" id="TIGR00976">
    <property type="entry name" value="CocE_NonD"/>
    <property type="match status" value="1"/>
</dbReference>
<feature type="domain" description="Xaa-Pro dipeptidyl-peptidase C-terminal" evidence="2">
    <location>
        <begin position="338"/>
        <end position="618"/>
    </location>
</feature>
<keyword evidence="1 3" id="KW-0378">Hydrolase</keyword>
<dbReference type="Gene3D" id="2.60.120.260">
    <property type="entry name" value="Galactose-binding domain-like"/>
    <property type="match status" value="1"/>
</dbReference>
<protein>
    <submittedName>
        <fullName evidence="3">Cocaine esterase</fullName>
        <ecNumber evidence="3">3.1.1.84</ecNumber>
    </submittedName>
</protein>
<organism evidence="3 4">
    <name type="scientific">Bordetella trematum</name>
    <dbReference type="NCBI Taxonomy" id="123899"/>
    <lineage>
        <taxon>Bacteria</taxon>
        <taxon>Pseudomonadati</taxon>
        <taxon>Pseudomonadota</taxon>
        <taxon>Betaproteobacteria</taxon>
        <taxon>Burkholderiales</taxon>
        <taxon>Alcaligenaceae</taxon>
        <taxon>Bordetella</taxon>
    </lineage>
</organism>
<dbReference type="Proteomes" id="UP000076825">
    <property type="component" value="Chromosome 1"/>
</dbReference>
<dbReference type="STRING" id="123899.SAMEA3906487_02465"/>
<proteinExistence type="predicted"/>
<sequence length="663" mass="73089">MNGPLPLLHPLPDLPNQRVPMRDGVHLATDVYFPPGYRAGRDAPLPVILERTPYGKLAVSRAEQIGSRLGVPRPEIAAYFTAQGFAVVLQDCRGRYDSEGHFTKYLAEGPDGYDTLCWITAQPWCSGRVGTMGLSYAAHTQLALACHHPPGLACMVLDSGGFANGYQCGIRQSGAFELKQATWAFRQAKLSPAARRDPVLRAALEAQDIRQWFEAMPWRPGHSPLAAVPEYEDYLFEQWRAERFDASWRDAAIFAQGYYDAIPDIPVVLMSSWYDVYVRSTFENYAGLQGHGRQAPLRLVMGPWLHGDRNTTHSGDAEFGPQAAFDGNVAPDWLSFRLQWFRRWLQPAGGSAPADPVDPPLRLFLMGGGSGKRNDQDRIEHGGRWIQADQWPPSQTRVAEFYLHADGSLREAPATPAATVHYQADPRRPVPTIGGALTSGQPVFVGGAFDQREDARFFGVRQAGLPLSARDDVVVFETGPLSHDVALAGPVRVTLFISSDCPDTDFTAKLIDVYPPSADFPQGYAMNLTDGIFRCRFHASWEEPRPLVAGKVYEITIEPFASCNLFKRGHRIRLDISSSNFPKYDVNPNTGESPADGREKRIARNTLHLSTACPSRLTLHLADPASLASLPSAPASRIHSMLPRARAGGRACCFLSTLKRGFP</sequence>
<dbReference type="GeneID" id="56590277"/>
<evidence type="ECO:0000313" key="4">
    <source>
        <dbReference type="Proteomes" id="UP000076825"/>
    </source>
</evidence>
<dbReference type="RefSeq" id="WP_082832987.1">
    <property type="nucleotide sequence ID" value="NZ_CP016340.1"/>
</dbReference>
<dbReference type="Pfam" id="PF02129">
    <property type="entry name" value="Peptidase_S15"/>
    <property type="match status" value="1"/>
</dbReference>
<dbReference type="InterPro" id="IPR005674">
    <property type="entry name" value="CocE/Ser_esterase"/>
</dbReference>
<dbReference type="SUPFAM" id="SSF49785">
    <property type="entry name" value="Galactose-binding domain-like"/>
    <property type="match status" value="1"/>
</dbReference>
<dbReference type="InterPro" id="IPR029058">
    <property type="entry name" value="AB_hydrolase_fold"/>
</dbReference>
<reference evidence="3 4" key="1">
    <citation type="submission" date="2016-04" db="EMBL/GenBank/DDBJ databases">
        <authorList>
            <consortium name="Pathogen Informatics"/>
        </authorList>
    </citation>
    <scope>NUCLEOTIDE SEQUENCE [LARGE SCALE GENOMIC DNA]</scope>
    <source>
        <strain evidence="3 4">H044680328</strain>
    </source>
</reference>
<dbReference type="PANTHER" id="PTHR43056">
    <property type="entry name" value="PEPTIDASE S9 PROLYL OLIGOPEPTIDASE"/>
    <property type="match status" value="1"/>
</dbReference>
<dbReference type="AlphaFoldDB" id="A0A157NAT1"/>
<dbReference type="PANTHER" id="PTHR43056:SF10">
    <property type="entry name" value="COCE_NOND FAMILY, PUTATIVE (AFU_ORTHOLOGUE AFUA_7G00600)-RELATED"/>
    <property type="match status" value="1"/>
</dbReference>
<dbReference type="SMART" id="SM00939">
    <property type="entry name" value="PepX_C"/>
    <property type="match status" value="1"/>
</dbReference>
<dbReference type="Gene3D" id="1.10.3020.10">
    <property type="entry name" value="alpha-amino acid ester hydrolase ( Helical cap domain)"/>
    <property type="match status" value="1"/>
</dbReference>
<evidence type="ECO:0000313" key="3">
    <source>
        <dbReference type="EMBL" id="SAI70790.1"/>
    </source>
</evidence>
<dbReference type="InterPro" id="IPR013736">
    <property type="entry name" value="Xaa-Pro_dipept_C"/>
</dbReference>
<dbReference type="Pfam" id="PF08530">
    <property type="entry name" value="PepX_C"/>
    <property type="match status" value="1"/>
</dbReference>
<dbReference type="EMBL" id="LT546645">
    <property type="protein sequence ID" value="SAI70790.1"/>
    <property type="molecule type" value="Genomic_DNA"/>
</dbReference>
<keyword evidence="4" id="KW-1185">Reference proteome</keyword>
<name>A0A157NAT1_9BORD</name>
<evidence type="ECO:0000259" key="2">
    <source>
        <dbReference type="SMART" id="SM00939"/>
    </source>
</evidence>